<dbReference type="GO" id="GO:0004075">
    <property type="term" value="F:biotin carboxylase activity"/>
    <property type="evidence" value="ECO:0007669"/>
    <property type="project" value="UniProtKB-EC"/>
</dbReference>
<dbReference type="InterPro" id="IPR005482">
    <property type="entry name" value="Biotin_COase_C"/>
</dbReference>
<gene>
    <name evidence="15" type="primary">accC</name>
    <name evidence="15" type="ORF">KS407_22320</name>
</gene>
<evidence type="ECO:0000256" key="11">
    <source>
        <dbReference type="PROSITE-ProRule" id="PRU00409"/>
    </source>
</evidence>
<name>A0ABS6JZZ7_9BACI</name>
<evidence type="ECO:0000313" key="16">
    <source>
        <dbReference type="Proteomes" id="UP000790580"/>
    </source>
</evidence>
<dbReference type="InterPro" id="IPR011761">
    <property type="entry name" value="ATP-grasp"/>
</dbReference>
<dbReference type="Pfam" id="PF02786">
    <property type="entry name" value="CPSase_L_D2"/>
    <property type="match status" value="1"/>
</dbReference>
<evidence type="ECO:0000256" key="4">
    <source>
        <dbReference type="ARBA" id="ARBA00013263"/>
    </source>
</evidence>
<keyword evidence="12" id="KW-0092">Biotin</keyword>
<evidence type="ECO:0000256" key="2">
    <source>
        <dbReference type="ARBA" id="ARBA00004956"/>
    </source>
</evidence>
<dbReference type="Gene3D" id="3.30.470.20">
    <property type="entry name" value="ATP-grasp fold, B domain"/>
    <property type="match status" value="1"/>
</dbReference>
<dbReference type="PROSITE" id="PS00866">
    <property type="entry name" value="CPSASE_1"/>
    <property type="match status" value="1"/>
</dbReference>
<dbReference type="InterPro" id="IPR011054">
    <property type="entry name" value="Rudment_hybrid_motif"/>
</dbReference>
<evidence type="ECO:0000256" key="5">
    <source>
        <dbReference type="ARBA" id="ARBA00022598"/>
    </source>
</evidence>
<keyword evidence="12" id="KW-0276">Fatty acid metabolism</keyword>
<dbReference type="InterPro" id="IPR004549">
    <property type="entry name" value="Acetyl_CoA_COase_biotin_COase"/>
</dbReference>
<comment type="pathway">
    <text evidence="2 12">Lipid metabolism; malonyl-CoA biosynthesis; malonyl-CoA from acetyl-CoA: step 1/1.</text>
</comment>
<dbReference type="InterPro" id="IPR016185">
    <property type="entry name" value="PreATP-grasp_dom_sf"/>
</dbReference>
<keyword evidence="5 12" id="KW-0436">Ligase</keyword>
<evidence type="ECO:0000313" key="15">
    <source>
        <dbReference type="EMBL" id="MBU9724164.1"/>
    </source>
</evidence>
<feature type="domain" description="Biotin carboxylation" evidence="14">
    <location>
        <begin position="1"/>
        <end position="447"/>
    </location>
</feature>
<keyword evidence="9" id="KW-0460">Magnesium</keyword>
<dbReference type="EMBL" id="JAHQCR010000088">
    <property type="protein sequence ID" value="MBU9724164.1"/>
    <property type="molecule type" value="Genomic_DNA"/>
</dbReference>
<dbReference type="InterPro" id="IPR005481">
    <property type="entry name" value="BC-like_N"/>
</dbReference>
<dbReference type="InterPro" id="IPR005479">
    <property type="entry name" value="CPAse_ATP-bd"/>
</dbReference>
<proteinExistence type="predicted"/>
<dbReference type="PROSITE" id="PS50975">
    <property type="entry name" value="ATP_GRASP"/>
    <property type="match status" value="1"/>
</dbReference>
<dbReference type="SUPFAM" id="SSF56059">
    <property type="entry name" value="Glutathione synthetase ATP-binding domain-like"/>
    <property type="match status" value="1"/>
</dbReference>
<evidence type="ECO:0000256" key="3">
    <source>
        <dbReference type="ARBA" id="ARBA00011750"/>
    </source>
</evidence>
<keyword evidence="16" id="KW-1185">Reference proteome</keyword>
<dbReference type="PANTHER" id="PTHR48095">
    <property type="entry name" value="PYRUVATE CARBOXYLASE SUBUNIT A"/>
    <property type="match status" value="1"/>
</dbReference>
<dbReference type="SUPFAM" id="SSF52440">
    <property type="entry name" value="PreATP-grasp domain"/>
    <property type="match status" value="1"/>
</dbReference>
<keyword evidence="8 11" id="KW-0067">ATP-binding</keyword>
<dbReference type="NCBIfam" id="NF006367">
    <property type="entry name" value="PRK08591.1"/>
    <property type="match status" value="1"/>
</dbReference>
<dbReference type="PANTHER" id="PTHR48095:SF2">
    <property type="entry name" value="BIOTIN CARBOXYLASE, CHLOROPLASTIC"/>
    <property type="match status" value="1"/>
</dbReference>
<dbReference type="SMART" id="SM00878">
    <property type="entry name" value="Biotin_carb_C"/>
    <property type="match status" value="1"/>
</dbReference>
<reference evidence="15 16" key="1">
    <citation type="submission" date="2021-06" db="EMBL/GenBank/DDBJ databases">
        <title>Bacillus sp. RD4P76, an endophyte from a halophyte.</title>
        <authorList>
            <person name="Sun J.-Q."/>
        </authorList>
    </citation>
    <scope>NUCLEOTIDE SEQUENCE [LARGE SCALE GENOMIC DNA]</scope>
    <source>
        <strain evidence="15 16">JCM 17098</strain>
    </source>
</reference>
<dbReference type="Pfam" id="PF02785">
    <property type="entry name" value="Biotin_carb_C"/>
    <property type="match status" value="1"/>
</dbReference>
<comment type="function">
    <text evidence="1 12">This protein is a component of the acetyl coenzyme A carboxylase complex; first, biotin carboxylase catalyzes the carboxylation of the carrier protein and then the transcarboxylase transfers the carboxyl group to form malonyl-CoA.</text>
</comment>
<protein>
    <recommendedName>
        <fullName evidence="4 12">Biotin carboxylase</fullName>
        <ecNumber evidence="4 12">6.3.4.14</ecNumber>
    </recommendedName>
    <alternativeName>
        <fullName evidence="12">Acetyl-coenzyme A carboxylase biotin carboxylase subunit A</fullName>
    </alternativeName>
</protein>
<evidence type="ECO:0000256" key="8">
    <source>
        <dbReference type="ARBA" id="ARBA00022840"/>
    </source>
</evidence>
<evidence type="ECO:0000256" key="9">
    <source>
        <dbReference type="ARBA" id="ARBA00022842"/>
    </source>
</evidence>
<evidence type="ECO:0000259" key="13">
    <source>
        <dbReference type="PROSITE" id="PS50975"/>
    </source>
</evidence>
<evidence type="ECO:0000256" key="1">
    <source>
        <dbReference type="ARBA" id="ARBA00003761"/>
    </source>
</evidence>
<keyword evidence="7 11" id="KW-0547">Nucleotide-binding</keyword>
<dbReference type="SUPFAM" id="SSF51246">
    <property type="entry name" value="Rudiment single hybrid motif"/>
    <property type="match status" value="1"/>
</dbReference>
<evidence type="ECO:0000256" key="12">
    <source>
        <dbReference type="RuleBase" id="RU365063"/>
    </source>
</evidence>
<dbReference type="NCBIfam" id="TIGR00514">
    <property type="entry name" value="accC"/>
    <property type="match status" value="1"/>
</dbReference>
<dbReference type="RefSeq" id="WP_088074892.1">
    <property type="nucleotide sequence ID" value="NZ_JAHQCR010000088.1"/>
</dbReference>
<dbReference type="EC" id="6.3.4.14" evidence="4 12"/>
<evidence type="ECO:0000256" key="7">
    <source>
        <dbReference type="ARBA" id="ARBA00022741"/>
    </source>
</evidence>
<accession>A0ABS6JZZ7</accession>
<dbReference type="InterPro" id="IPR051602">
    <property type="entry name" value="ACC_Biotin_Carboxylase"/>
</dbReference>
<keyword evidence="12" id="KW-0443">Lipid metabolism</keyword>
<comment type="catalytic activity">
    <reaction evidence="10 12">
        <text>N(6)-biotinyl-L-lysyl-[protein] + hydrogencarbonate + ATP = N(6)-carboxybiotinyl-L-lysyl-[protein] + ADP + phosphate + H(+)</text>
        <dbReference type="Rhea" id="RHEA:13501"/>
        <dbReference type="Rhea" id="RHEA-COMP:10505"/>
        <dbReference type="Rhea" id="RHEA-COMP:10506"/>
        <dbReference type="ChEBI" id="CHEBI:15378"/>
        <dbReference type="ChEBI" id="CHEBI:17544"/>
        <dbReference type="ChEBI" id="CHEBI:30616"/>
        <dbReference type="ChEBI" id="CHEBI:43474"/>
        <dbReference type="ChEBI" id="CHEBI:83144"/>
        <dbReference type="ChEBI" id="CHEBI:83145"/>
        <dbReference type="ChEBI" id="CHEBI:456216"/>
        <dbReference type="EC" id="6.3.4.14"/>
    </reaction>
</comment>
<feature type="domain" description="ATP-grasp" evidence="13">
    <location>
        <begin position="120"/>
        <end position="318"/>
    </location>
</feature>
<organism evidence="15 16">
    <name type="scientific">Evansella alkalicola</name>
    <dbReference type="NCBI Taxonomy" id="745819"/>
    <lineage>
        <taxon>Bacteria</taxon>
        <taxon>Bacillati</taxon>
        <taxon>Bacillota</taxon>
        <taxon>Bacilli</taxon>
        <taxon>Bacillales</taxon>
        <taxon>Bacillaceae</taxon>
        <taxon>Evansella</taxon>
    </lineage>
</organism>
<dbReference type="Proteomes" id="UP000790580">
    <property type="component" value="Unassembled WGS sequence"/>
</dbReference>
<comment type="caution">
    <text evidence="15">The sequence shown here is derived from an EMBL/GenBank/DDBJ whole genome shotgun (WGS) entry which is preliminary data.</text>
</comment>
<dbReference type="PROSITE" id="PS50979">
    <property type="entry name" value="BC"/>
    <property type="match status" value="1"/>
</dbReference>
<dbReference type="PROSITE" id="PS00867">
    <property type="entry name" value="CPSASE_2"/>
    <property type="match status" value="1"/>
</dbReference>
<evidence type="ECO:0000259" key="14">
    <source>
        <dbReference type="PROSITE" id="PS50979"/>
    </source>
</evidence>
<keyword evidence="12" id="KW-0275">Fatty acid biosynthesis</keyword>
<keyword evidence="6" id="KW-0479">Metal-binding</keyword>
<sequence length="453" mass="50011">MIKKVLIANRGEIAVRIIRACKELDIETVAVYSTADSDALHVRLADEAYCIGPTSSSDSYLNFTNIMSVATLTEVDAIHPGYGFLAENADFAEICAACNITFIGPSPEAISQMGTKDVARTTMKKAGVPVVPGSEGIIQSIDEGVMLAEEIGYPVIIKATAGGGGKGIRVAKNESELRKGISVTQKEAKANFGNAGVYLEKFIEDFRHVEIQVMADTHGNVIHLGERDCTIQRRLQKLVEETPSPALDEDMRFKMGDAAVRAAEAVNYVGAGTIEFIFDHKNNKFYFMEMNTRIQVEHPVTEMVTGVDLIKEQILVASGEKLSYTQEEVVFKGWSIECRINAENPDKNFMPSPGKVDMYLPPGGFGVRVDSAVFPGYVITPFYDSMVAKLITYGETREEAIAKMRRALSEFVIEGVETTIPFHLRLFNHEVFVNGDFNTKFLEQYSLKPENED</sequence>
<dbReference type="InterPro" id="IPR011764">
    <property type="entry name" value="Biotin_carboxylation_dom"/>
</dbReference>
<evidence type="ECO:0000256" key="6">
    <source>
        <dbReference type="ARBA" id="ARBA00022723"/>
    </source>
</evidence>
<comment type="subunit">
    <text evidence="3 12">Acetyl-CoA carboxylase is a heterohexamer of biotin carboxyl carrier protein, biotin carboxylase and the two subunits of carboxyl transferase in a 2:2 complex.</text>
</comment>
<keyword evidence="12" id="KW-0444">Lipid biosynthesis</keyword>
<evidence type="ECO:0000256" key="10">
    <source>
        <dbReference type="ARBA" id="ARBA00048600"/>
    </source>
</evidence>
<dbReference type="Pfam" id="PF00289">
    <property type="entry name" value="Biotin_carb_N"/>
    <property type="match status" value="1"/>
</dbReference>